<evidence type="ECO:0000313" key="3">
    <source>
        <dbReference type="EMBL" id="AZQ69970.1"/>
    </source>
</evidence>
<feature type="region of interest" description="Disordered" evidence="1">
    <location>
        <begin position="29"/>
        <end position="54"/>
    </location>
</feature>
<dbReference type="Proteomes" id="UP000267900">
    <property type="component" value="Chromosome"/>
</dbReference>
<evidence type="ECO:0000256" key="2">
    <source>
        <dbReference type="SAM" id="SignalP"/>
    </source>
</evidence>
<feature type="signal peptide" evidence="2">
    <location>
        <begin position="1"/>
        <end position="33"/>
    </location>
</feature>
<dbReference type="EMBL" id="CP034587">
    <property type="protein sequence ID" value="AZQ69970.1"/>
    <property type="molecule type" value="Genomic_DNA"/>
</dbReference>
<organism evidence="3 4">
    <name type="scientific">Streptomyces luteoverticillatus</name>
    <name type="common">Streptoverticillium luteoverticillatus</name>
    <dbReference type="NCBI Taxonomy" id="66425"/>
    <lineage>
        <taxon>Bacteria</taxon>
        <taxon>Bacillati</taxon>
        <taxon>Actinomycetota</taxon>
        <taxon>Actinomycetes</taxon>
        <taxon>Kitasatosporales</taxon>
        <taxon>Streptomycetaceae</taxon>
        <taxon>Streptomyces</taxon>
    </lineage>
</organism>
<gene>
    <name evidence="3" type="ORF">EKH77_00925</name>
</gene>
<name>A0A3Q9FTI1_STRLT</name>
<sequence>MFSFWRASRIRALALTALTAGLLCGGMTTSASAAGGSSTATDGAGKTREVNPGDRVLSGLTRTVTGLMGDPSAATRILPATGSLGG</sequence>
<proteinExistence type="predicted"/>
<dbReference type="AlphaFoldDB" id="A0A3Q9FTI1"/>
<feature type="compositionally biased region" description="Low complexity" evidence="1">
    <location>
        <begin position="29"/>
        <end position="44"/>
    </location>
</feature>
<evidence type="ECO:0000313" key="4">
    <source>
        <dbReference type="Proteomes" id="UP000267900"/>
    </source>
</evidence>
<protein>
    <submittedName>
        <fullName evidence="3">Uncharacterized protein</fullName>
    </submittedName>
</protein>
<evidence type="ECO:0000256" key="1">
    <source>
        <dbReference type="SAM" id="MobiDB-lite"/>
    </source>
</evidence>
<reference evidence="3 4" key="1">
    <citation type="submission" date="2018-12" db="EMBL/GenBank/DDBJ databases">
        <title>The whole draft genome of Streptomyce luteoverticillatus CGMCC 15060.</title>
        <authorList>
            <person name="Feng Z."/>
            <person name="Chen G."/>
            <person name="Zhang J."/>
            <person name="Zhu H."/>
            <person name="Yu X."/>
            <person name="Zhang W."/>
            <person name="Zhang X."/>
        </authorList>
    </citation>
    <scope>NUCLEOTIDE SEQUENCE [LARGE SCALE GENOMIC DNA]</scope>
    <source>
        <strain evidence="3 4">CGMCC 15060</strain>
    </source>
</reference>
<dbReference type="RefSeq" id="WP_126912535.1">
    <property type="nucleotide sequence ID" value="NZ_CP034587.1"/>
</dbReference>
<keyword evidence="2" id="KW-0732">Signal</keyword>
<feature type="chain" id="PRO_5018672495" evidence="2">
    <location>
        <begin position="34"/>
        <end position="86"/>
    </location>
</feature>
<keyword evidence="4" id="KW-1185">Reference proteome</keyword>
<accession>A0A3Q9FTI1</accession>